<feature type="compositionally biased region" description="Polar residues" evidence="1">
    <location>
        <begin position="1"/>
        <end position="16"/>
    </location>
</feature>
<feature type="non-terminal residue" evidence="2">
    <location>
        <position position="1"/>
    </location>
</feature>
<sequence length="89" mass="9562">TKQIFGSSGQTASDISNLDRKLNPALCGGDDSSSSSSNNNGLGSYGNQQQSDLTRPYPQTTQPSFNNNNNNNNNNYGSGYGNSYGNYYF</sequence>
<protein>
    <submittedName>
        <fullName evidence="2">Uncharacterized protein</fullName>
    </submittedName>
</protein>
<feature type="compositionally biased region" description="Low complexity" evidence="1">
    <location>
        <begin position="66"/>
        <end position="89"/>
    </location>
</feature>
<dbReference type="EMBL" id="CAJNOC010001874">
    <property type="protein sequence ID" value="CAF0897285.1"/>
    <property type="molecule type" value="Genomic_DNA"/>
</dbReference>
<keyword evidence="3" id="KW-1185">Reference proteome</keyword>
<name>A0A813ZDZ6_9BILA</name>
<accession>A0A813ZDZ6</accession>
<feature type="compositionally biased region" description="Low complexity" evidence="1">
    <location>
        <begin position="32"/>
        <end position="51"/>
    </location>
</feature>
<evidence type="ECO:0000313" key="2">
    <source>
        <dbReference type="EMBL" id="CAF0897285.1"/>
    </source>
</evidence>
<evidence type="ECO:0000256" key="1">
    <source>
        <dbReference type="SAM" id="MobiDB-lite"/>
    </source>
</evidence>
<evidence type="ECO:0000313" key="3">
    <source>
        <dbReference type="Proteomes" id="UP000663879"/>
    </source>
</evidence>
<dbReference type="Proteomes" id="UP000663879">
    <property type="component" value="Unassembled WGS sequence"/>
</dbReference>
<feature type="region of interest" description="Disordered" evidence="1">
    <location>
        <begin position="1"/>
        <end position="89"/>
    </location>
</feature>
<reference evidence="2" key="1">
    <citation type="submission" date="2021-02" db="EMBL/GenBank/DDBJ databases">
        <authorList>
            <person name="Nowell W R."/>
        </authorList>
    </citation>
    <scope>NUCLEOTIDE SEQUENCE</scope>
    <source>
        <strain evidence="2">Ploen Becks lab</strain>
    </source>
</reference>
<organism evidence="2 3">
    <name type="scientific">Brachionus calyciflorus</name>
    <dbReference type="NCBI Taxonomy" id="104777"/>
    <lineage>
        <taxon>Eukaryota</taxon>
        <taxon>Metazoa</taxon>
        <taxon>Spiralia</taxon>
        <taxon>Gnathifera</taxon>
        <taxon>Rotifera</taxon>
        <taxon>Eurotatoria</taxon>
        <taxon>Monogononta</taxon>
        <taxon>Pseudotrocha</taxon>
        <taxon>Ploima</taxon>
        <taxon>Brachionidae</taxon>
        <taxon>Brachionus</taxon>
    </lineage>
</organism>
<dbReference type="AlphaFoldDB" id="A0A813ZDZ6"/>
<comment type="caution">
    <text evidence="2">The sequence shown here is derived from an EMBL/GenBank/DDBJ whole genome shotgun (WGS) entry which is preliminary data.</text>
</comment>
<gene>
    <name evidence="2" type="ORF">OXX778_LOCUS11219</name>
</gene>
<proteinExistence type="predicted"/>